<dbReference type="Pfam" id="PF04002">
    <property type="entry name" value="RadC"/>
    <property type="match status" value="1"/>
</dbReference>
<dbReference type="PANTHER" id="PTHR30471">
    <property type="entry name" value="DNA REPAIR PROTEIN RADC"/>
    <property type="match status" value="1"/>
</dbReference>
<evidence type="ECO:0000256" key="7">
    <source>
        <dbReference type="SAM" id="MobiDB-lite"/>
    </source>
</evidence>
<dbReference type="Pfam" id="PF20582">
    <property type="entry name" value="UPF0758_N"/>
    <property type="match status" value="1"/>
</dbReference>
<dbReference type="GO" id="GO:0046872">
    <property type="term" value="F:metal ion binding"/>
    <property type="evidence" value="ECO:0007669"/>
    <property type="project" value="UniProtKB-KW"/>
</dbReference>
<dbReference type="PROSITE" id="PS01302">
    <property type="entry name" value="UPF0758"/>
    <property type="match status" value="1"/>
</dbReference>
<dbReference type="PROSITE" id="PS50249">
    <property type="entry name" value="MPN"/>
    <property type="match status" value="1"/>
</dbReference>
<evidence type="ECO:0000256" key="3">
    <source>
        <dbReference type="ARBA" id="ARBA00022801"/>
    </source>
</evidence>
<evidence type="ECO:0000256" key="2">
    <source>
        <dbReference type="ARBA" id="ARBA00022723"/>
    </source>
</evidence>
<feature type="domain" description="MPN" evidence="8">
    <location>
        <begin position="133"/>
        <end position="255"/>
    </location>
</feature>
<proteinExistence type="inferred from homology"/>
<keyword evidence="4" id="KW-0862">Zinc</keyword>
<dbReference type="InterPro" id="IPR025657">
    <property type="entry name" value="RadC_JAB"/>
</dbReference>
<sequence length="255" mass="27607">MRATISEPTDLPLEDDPAVGPAPAAYVPPSLGIKSWAEEDRPREKLMQKGRAALSDAELIAILLGSGTTRLTAVDVGKLMLQAVNGDLNELARLSIKQLCRHPGVGPAKAITVMAALELGRRRKESGAGRRVTIASSRDIYQLVRPQLQDLPHEEFWVVLLNRANVVMRQEKISSGGVAGTVADPKLIFKQALENLASSLILVHNHPSGSRQPSAADIGLTKKLKEAGNFLDLPVLDHLIYTDHGYYSFADEGLL</sequence>
<keyword evidence="1" id="KW-0645">Protease</keyword>
<dbReference type="InterPro" id="IPR001405">
    <property type="entry name" value="UPF0758"/>
</dbReference>
<dbReference type="CDD" id="cd08071">
    <property type="entry name" value="MPN_DUF2466"/>
    <property type="match status" value="1"/>
</dbReference>
<reference evidence="9 10" key="1">
    <citation type="submission" date="2020-04" db="EMBL/GenBank/DDBJ databases">
        <title>Hymenobacter polaris sp. nov., isolated from Arctic soil.</title>
        <authorList>
            <person name="Dahal R.H."/>
        </authorList>
    </citation>
    <scope>NUCLEOTIDE SEQUENCE [LARGE SCALE GENOMIC DNA]</scope>
    <source>
        <strain evidence="9 10">RP-2-7</strain>
    </source>
</reference>
<dbReference type="InterPro" id="IPR020891">
    <property type="entry name" value="UPF0758_CS"/>
</dbReference>
<dbReference type="InterPro" id="IPR046778">
    <property type="entry name" value="UPF0758_N"/>
</dbReference>
<dbReference type="InterPro" id="IPR037518">
    <property type="entry name" value="MPN"/>
</dbReference>
<dbReference type="SUPFAM" id="SSF47781">
    <property type="entry name" value="RuvA domain 2-like"/>
    <property type="match status" value="1"/>
</dbReference>
<evidence type="ECO:0000256" key="1">
    <source>
        <dbReference type="ARBA" id="ARBA00022670"/>
    </source>
</evidence>
<name>A0A7Y0AIM6_9BACT</name>
<dbReference type="RefSeq" id="WP_169533740.1">
    <property type="nucleotide sequence ID" value="NZ_JABBGH010000005.1"/>
</dbReference>
<evidence type="ECO:0000256" key="5">
    <source>
        <dbReference type="ARBA" id="ARBA00023049"/>
    </source>
</evidence>
<dbReference type="Gene3D" id="3.40.140.10">
    <property type="entry name" value="Cytidine Deaminase, domain 2"/>
    <property type="match status" value="1"/>
</dbReference>
<dbReference type="InterPro" id="IPR010994">
    <property type="entry name" value="RuvA_2-like"/>
</dbReference>
<comment type="caution">
    <text evidence="9">The sequence shown here is derived from an EMBL/GenBank/DDBJ whole genome shotgun (WGS) entry which is preliminary data.</text>
</comment>
<dbReference type="GO" id="GO:0008237">
    <property type="term" value="F:metallopeptidase activity"/>
    <property type="evidence" value="ECO:0007669"/>
    <property type="project" value="UniProtKB-KW"/>
</dbReference>
<organism evidence="9 10">
    <name type="scientific">Hymenobacter polaris</name>
    <dbReference type="NCBI Taxonomy" id="2682546"/>
    <lineage>
        <taxon>Bacteria</taxon>
        <taxon>Pseudomonadati</taxon>
        <taxon>Bacteroidota</taxon>
        <taxon>Cytophagia</taxon>
        <taxon>Cytophagales</taxon>
        <taxon>Hymenobacteraceae</taxon>
        <taxon>Hymenobacter</taxon>
    </lineage>
</organism>
<evidence type="ECO:0000313" key="10">
    <source>
        <dbReference type="Proteomes" id="UP000559626"/>
    </source>
</evidence>
<gene>
    <name evidence="9" type="primary">radC</name>
    <name evidence="9" type="ORF">HHL22_22775</name>
</gene>
<evidence type="ECO:0000256" key="4">
    <source>
        <dbReference type="ARBA" id="ARBA00022833"/>
    </source>
</evidence>
<dbReference type="EMBL" id="JABBGH010000005">
    <property type="protein sequence ID" value="NML68032.1"/>
    <property type="molecule type" value="Genomic_DNA"/>
</dbReference>
<evidence type="ECO:0000259" key="8">
    <source>
        <dbReference type="PROSITE" id="PS50249"/>
    </source>
</evidence>
<keyword evidence="5" id="KW-0482">Metalloprotease</keyword>
<dbReference type="NCBIfam" id="TIGR00608">
    <property type="entry name" value="radc"/>
    <property type="match status" value="1"/>
</dbReference>
<feature type="region of interest" description="Disordered" evidence="7">
    <location>
        <begin position="1"/>
        <end position="21"/>
    </location>
</feature>
<keyword evidence="2" id="KW-0479">Metal-binding</keyword>
<comment type="similarity">
    <text evidence="6">Belongs to the UPF0758 family.</text>
</comment>
<evidence type="ECO:0000256" key="6">
    <source>
        <dbReference type="RuleBase" id="RU003797"/>
    </source>
</evidence>
<dbReference type="NCBIfam" id="NF000642">
    <property type="entry name" value="PRK00024.1"/>
    <property type="match status" value="1"/>
</dbReference>
<dbReference type="GO" id="GO:0006508">
    <property type="term" value="P:proteolysis"/>
    <property type="evidence" value="ECO:0007669"/>
    <property type="project" value="UniProtKB-KW"/>
</dbReference>
<protein>
    <submittedName>
        <fullName evidence="9">DNA repair protein RadC</fullName>
    </submittedName>
</protein>
<evidence type="ECO:0000313" key="9">
    <source>
        <dbReference type="EMBL" id="NML68032.1"/>
    </source>
</evidence>
<dbReference type="PANTHER" id="PTHR30471:SF3">
    <property type="entry name" value="UPF0758 PROTEIN YEES-RELATED"/>
    <property type="match status" value="1"/>
</dbReference>
<dbReference type="AlphaFoldDB" id="A0A7Y0AIM6"/>
<dbReference type="Proteomes" id="UP000559626">
    <property type="component" value="Unassembled WGS sequence"/>
</dbReference>
<accession>A0A7Y0AIM6</accession>
<keyword evidence="3" id="KW-0378">Hydrolase</keyword>
<keyword evidence="10" id="KW-1185">Reference proteome</keyword>